<dbReference type="SUPFAM" id="SSF53474">
    <property type="entry name" value="alpha/beta-Hydrolases"/>
    <property type="match status" value="1"/>
</dbReference>
<dbReference type="InterPro" id="IPR029058">
    <property type="entry name" value="AB_hydrolase_fold"/>
</dbReference>
<dbReference type="Proteomes" id="UP001230156">
    <property type="component" value="Unassembled WGS sequence"/>
</dbReference>
<reference evidence="3" key="1">
    <citation type="submission" date="2023-08" db="EMBL/GenBank/DDBJ databases">
        <title>Rhodospirillaceae gen. nov., a novel taxon isolated from the Yangtze River Yuezi River estuary sludge.</title>
        <authorList>
            <person name="Ruan L."/>
        </authorList>
    </citation>
    <scope>NUCLEOTIDE SEQUENCE [LARGE SCALE GENOMIC DNA]</scope>
    <source>
        <strain evidence="3">R-7</strain>
    </source>
</reference>
<keyword evidence="2" id="KW-0378">Hydrolase</keyword>
<gene>
    <name evidence="2" type="ORF">Q8A70_22215</name>
</gene>
<sequence length="300" mass="31729">MTTLVQSAGAAEPTQFVILQDRKLAFRSIGEGVPILLCVRFRGTMDSWDPAFLDSLAANGFRVIVFDYSGLGQSTGESSYDPRSLARDAIGLLDALGIEKAVIGGWSIGGIAAQIVLATAPARVRHLALIATVPPGPLARPGEQLFFELAKRDNDFEDVVTIFFEPASPASREAAKRSEARFAARSGDRSPDVPVDWAAAQLGDRPRNPVFPAEAVLHALKATNIPVSHIGGDHDIALPVENWHALSGKLPTLHLLTLPSTGHAPHHQYPELCAAFLGFLAQAHGIGCVGMPAAAAKAAS</sequence>
<dbReference type="RefSeq" id="WP_379959688.1">
    <property type="nucleotide sequence ID" value="NZ_JAUYVI010000007.1"/>
</dbReference>
<dbReference type="InterPro" id="IPR050266">
    <property type="entry name" value="AB_hydrolase_sf"/>
</dbReference>
<feature type="domain" description="AB hydrolase-1" evidence="1">
    <location>
        <begin position="35"/>
        <end position="267"/>
    </location>
</feature>
<keyword evidence="3" id="KW-1185">Reference proteome</keyword>
<dbReference type="Pfam" id="PF00561">
    <property type="entry name" value="Abhydrolase_1"/>
    <property type="match status" value="1"/>
</dbReference>
<name>A0ABU0YTA4_9PROT</name>
<accession>A0ABU0YTA4</accession>
<evidence type="ECO:0000313" key="3">
    <source>
        <dbReference type="Proteomes" id="UP001230156"/>
    </source>
</evidence>
<dbReference type="PANTHER" id="PTHR43798:SF5">
    <property type="entry name" value="MONOACYLGLYCEROL LIPASE ABHD6"/>
    <property type="match status" value="1"/>
</dbReference>
<dbReference type="InterPro" id="IPR000073">
    <property type="entry name" value="AB_hydrolase_1"/>
</dbReference>
<protein>
    <submittedName>
        <fullName evidence="2">Alpha/beta hydrolase</fullName>
    </submittedName>
</protein>
<dbReference type="EMBL" id="JAUYVI010000007">
    <property type="protein sequence ID" value="MDQ7250422.1"/>
    <property type="molecule type" value="Genomic_DNA"/>
</dbReference>
<dbReference type="PANTHER" id="PTHR43798">
    <property type="entry name" value="MONOACYLGLYCEROL LIPASE"/>
    <property type="match status" value="1"/>
</dbReference>
<evidence type="ECO:0000259" key="1">
    <source>
        <dbReference type="Pfam" id="PF00561"/>
    </source>
</evidence>
<proteinExistence type="predicted"/>
<dbReference type="GO" id="GO:0016787">
    <property type="term" value="F:hydrolase activity"/>
    <property type="evidence" value="ECO:0007669"/>
    <property type="project" value="UniProtKB-KW"/>
</dbReference>
<comment type="caution">
    <text evidence="2">The sequence shown here is derived from an EMBL/GenBank/DDBJ whole genome shotgun (WGS) entry which is preliminary data.</text>
</comment>
<dbReference type="Gene3D" id="3.40.50.1820">
    <property type="entry name" value="alpha/beta hydrolase"/>
    <property type="match status" value="1"/>
</dbReference>
<organism evidence="2 3">
    <name type="scientific">Dongia sedimenti</name>
    <dbReference type="NCBI Taxonomy" id="3064282"/>
    <lineage>
        <taxon>Bacteria</taxon>
        <taxon>Pseudomonadati</taxon>
        <taxon>Pseudomonadota</taxon>
        <taxon>Alphaproteobacteria</taxon>
        <taxon>Rhodospirillales</taxon>
        <taxon>Dongiaceae</taxon>
        <taxon>Dongia</taxon>
    </lineage>
</organism>
<evidence type="ECO:0000313" key="2">
    <source>
        <dbReference type="EMBL" id="MDQ7250422.1"/>
    </source>
</evidence>